<name>A0A5C8HWS6_9MICO</name>
<reference evidence="2 3" key="1">
    <citation type="submission" date="2019-08" db="EMBL/GenBank/DDBJ databases">
        <authorList>
            <person name="Dong K."/>
        </authorList>
    </citation>
    <scope>NUCLEOTIDE SEQUENCE [LARGE SCALE GENOMIC DNA]</scope>
    <source>
        <strain evidence="2 3">JCM14558</strain>
    </source>
</reference>
<dbReference type="AlphaFoldDB" id="A0A5C8HWS6"/>
<comment type="caution">
    <text evidence="2">The sequence shown here is derived from an EMBL/GenBank/DDBJ whole genome shotgun (WGS) entry which is preliminary data.</text>
</comment>
<accession>A0A5C8HWS6</accession>
<dbReference type="Pfam" id="PF04480">
    <property type="entry name" value="DUF559"/>
    <property type="match status" value="1"/>
</dbReference>
<evidence type="ECO:0000313" key="2">
    <source>
        <dbReference type="EMBL" id="TXK09424.1"/>
    </source>
</evidence>
<dbReference type="Proteomes" id="UP000321034">
    <property type="component" value="Unassembled WGS sequence"/>
</dbReference>
<proteinExistence type="predicted"/>
<dbReference type="RefSeq" id="WP_147894641.1">
    <property type="nucleotide sequence ID" value="NZ_BAAANR010000001.1"/>
</dbReference>
<protein>
    <submittedName>
        <fullName evidence="2">DUF559 domain-containing protein</fullName>
    </submittedName>
</protein>
<dbReference type="Gene3D" id="3.40.960.10">
    <property type="entry name" value="VSR Endonuclease"/>
    <property type="match status" value="1"/>
</dbReference>
<organism evidence="2 3">
    <name type="scientific">Microbacterium hatanonis</name>
    <dbReference type="NCBI Taxonomy" id="404366"/>
    <lineage>
        <taxon>Bacteria</taxon>
        <taxon>Bacillati</taxon>
        <taxon>Actinomycetota</taxon>
        <taxon>Actinomycetes</taxon>
        <taxon>Micrococcales</taxon>
        <taxon>Microbacteriaceae</taxon>
        <taxon>Microbacterium</taxon>
    </lineage>
</organism>
<gene>
    <name evidence="2" type="ORF">FVP77_10830</name>
</gene>
<keyword evidence="3" id="KW-1185">Reference proteome</keyword>
<dbReference type="InterPro" id="IPR007569">
    <property type="entry name" value="DUF559"/>
</dbReference>
<feature type="domain" description="DUF559" evidence="1">
    <location>
        <begin position="199"/>
        <end position="267"/>
    </location>
</feature>
<evidence type="ECO:0000313" key="3">
    <source>
        <dbReference type="Proteomes" id="UP000321034"/>
    </source>
</evidence>
<dbReference type="OrthoDB" id="4701311at2"/>
<evidence type="ECO:0000259" key="1">
    <source>
        <dbReference type="Pfam" id="PF04480"/>
    </source>
</evidence>
<sequence>MRERDLVRLTMALRAGGGLVRSIRLVREGHPHRTIAAAIERGLAIRVRRSWIALPDADPALLVAARAGVVLTCVTQAERLGLWVLDHSGMHVAAPPNAGRVDVPAGAHVHRARPLLPRAADALSDPIQNVLALVAVCQPFEAALAVWESALRAQRVDVLELQRLPIGSRAREILAAAQPFSDSGLESFVLPRLKWMRLRIIAQAWIAGRPVDFLIGERLVLQIDGGHHVGAQRESDVRHDAELALRGYHVIRVGYRQVVDDWVSVQDLLSRAVAQGLHLAA</sequence>
<dbReference type="EMBL" id="VRSV01000002">
    <property type="protein sequence ID" value="TXK09424.1"/>
    <property type="molecule type" value="Genomic_DNA"/>
</dbReference>